<dbReference type="GO" id="GO:0004386">
    <property type="term" value="F:helicase activity"/>
    <property type="evidence" value="ECO:0007669"/>
    <property type="project" value="UniProtKB-KW"/>
</dbReference>
<dbReference type="InterPro" id="IPR014015">
    <property type="entry name" value="Helicase_SF3_DNA-vir"/>
</dbReference>
<name>A0AAW9I3E3_CLOPF</name>
<keyword evidence="2" id="KW-0378">Hydrolase</keyword>
<keyword evidence="3" id="KW-0347">Helicase</keyword>
<proteinExistence type="predicted"/>
<gene>
    <name evidence="6" type="ORF">GNF68_07245</name>
    <name evidence="7" type="ORF">GNF79_07065</name>
</gene>
<dbReference type="PROSITE" id="PS51206">
    <property type="entry name" value="SF3_HELICASE_1"/>
    <property type="match status" value="1"/>
</dbReference>
<dbReference type="InterPro" id="IPR004968">
    <property type="entry name" value="DNA_primase/NTPase_C"/>
</dbReference>
<dbReference type="AlphaFoldDB" id="A0AAW9I3E3"/>
<reference evidence="7" key="1">
    <citation type="submission" date="2019-11" db="EMBL/GenBank/DDBJ databases">
        <title>Characterization of Clostridium perfringens isolates from swine manure treated agricultural soils.</title>
        <authorList>
            <person name="Wushke S.T."/>
        </authorList>
    </citation>
    <scope>NUCLEOTIDE SEQUENCE</scope>
    <source>
        <strain evidence="7">X26</strain>
        <strain evidence="6">X94</strain>
    </source>
</reference>
<dbReference type="Pfam" id="PF19263">
    <property type="entry name" value="DUF5906"/>
    <property type="match status" value="1"/>
</dbReference>
<dbReference type="NCBIfam" id="TIGR01613">
    <property type="entry name" value="primase_Cterm"/>
    <property type="match status" value="1"/>
</dbReference>
<dbReference type="InterPro" id="IPR054468">
    <property type="entry name" value="NrSPol-like_HBD"/>
</dbReference>
<dbReference type="Pfam" id="PF08706">
    <property type="entry name" value="D5_N"/>
    <property type="match status" value="1"/>
</dbReference>
<comment type="caution">
    <text evidence="7">The sequence shown here is derived from an EMBL/GenBank/DDBJ whole genome shotgun (WGS) entry which is preliminary data.</text>
</comment>
<protein>
    <submittedName>
        <fullName evidence="7">Nucleoside triphosphatase</fullName>
    </submittedName>
</protein>
<dbReference type="Proteomes" id="UP001288778">
    <property type="component" value="Unassembled WGS sequence"/>
</dbReference>
<evidence type="ECO:0000256" key="4">
    <source>
        <dbReference type="ARBA" id="ARBA00022840"/>
    </source>
</evidence>
<dbReference type="InterPro" id="IPR014818">
    <property type="entry name" value="Phage/plasmid_primase_P4_C"/>
</dbReference>
<dbReference type="InterPro" id="IPR051620">
    <property type="entry name" value="ORF904-like_C"/>
</dbReference>
<dbReference type="InterPro" id="IPR045455">
    <property type="entry name" value="NrS-1_pol-like_helicase"/>
</dbReference>
<dbReference type="SUPFAM" id="SSF52540">
    <property type="entry name" value="P-loop containing nucleoside triphosphate hydrolases"/>
    <property type="match status" value="1"/>
</dbReference>
<feature type="domain" description="SF3 helicase" evidence="5">
    <location>
        <begin position="469"/>
        <end position="631"/>
    </location>
</feature>
<keyword evidence="4" id="KW-0067">ATP-binding</keyword>
<evidence type="ECO:0000313" key="7">
    <source>
        <dbReference type="EMBL" id="MDZ4998863.1"/>
    </source>
</evidence>
<evidence type="ECO:0000313" key="8">
    <source>
        <dbReference type="Proteomes" id="UP001291306"/>
    </source>
</evidence>
<dbReference type="GO" id="GO:0005524">
    <property type="term" value="F:ATP binding"/>
    <property type="evidence" value="ECO:0007669"/>
    <property type="project" value="UniProtKB-KW"/>
</dbReference>
<dbReference type="PANTHER" id="PTHR35372:SF2">
    <property type="entry name" value="SF3 HELICASE DOMAIN-CONTAINING PROTEIN"/>
    <property type="match status" value="1"/>
</dbReference>
<dbReference type="Gene3D" id="3.40.50.300">
    <property type="entry name" value="P-loop containing nucleotide triphosphate hydrolases"/>
    <property type="match status" value="1"/>
</dbReference>
<dbReference type="GO" id="GO:0016787">
    <property type="term" value="F:hydrolase activity"/>
    <property type="evidence" value="ECO:0007669"/>
    <property type="project" value="UniProtKB-KW"/>
</dbReference>
<dbReference type="SMART" id="SM00885">
    <property type="entry name" value="D5_N"/>
    <property type="match status" value="1"/>
</dbReference>
<dbReference type="InterPro" id="IPR027417">
    <property type="entry name" value="P-loop_NTPase"/>
</dbReference>
<dbReference type="Proteomes" id="UP001291306">
    <property type="component" value="Unassembled WGS sequence"/>
</dbReference>
<evidence type="ECO:0000313" key="6">
    <source>
        <dbReference type="EMBL" id="MDZ4908862.1"/>
    </source>
</evidence>
<evidence type="ECO:0000256" key="1">
    <source>
        <dbReference type="ARBA" id="ARBA00022741"/>
    </source>
</evidence>
<dbReference type="EMBL" id="WNVC01000018">
    <property type="protein sequence ID" value="MDZ4998863.1"/>
    <property type="molecule type" value="Genomic_DNA"/>
</dbReference>
<dbReference type="Pfam" id="PF22763">
    <property type="entry name" value="NrS1-1_pol-like_HBD"/>
    <property type="match status" value="1"/>
</dbReference>
<dbReference type="InterPro" id="IPR006500">
    <property type="entry name" value="Helicase_put_C_phage/plasmid"/>
</dbReference>
<keyword evidence="1" id="KW-0547">Nucleotide-binding</keyword>
<dbReference type="RefSeq" id="WP_198604522.1">
    <property type="nucleotide sequence ID" value="NZ_JACOHM010000031.1"/>
</dbReference>
<dbReference type="Pfam" id="PF03288">
    <property type="entry name" value="Pox_D5"/>
    <property type="match status" value="1"/>
</dbReference>
<accession>A0AAW9I3E3</accession>
<dbReference type="EMBL" id="WNUI01000014">
    <property type="protein sequence ID" value="MDZ4908862.1"/>
    <property type="molecule type" value="Genomic_DNA"/>
</dbReference>
<sequence>MNYLKENMTWCVWKYLDVGEGKPRKVPYNPITKKAVSVKNPSDFLSYEIVLPFRKNYDGLGVRVDKNLVAIDIDNCVVDGKLTTLGQDIVNHFPNSYIEYSPSGKGLRLFCLMNDSFQYDTTQYKMKGKNVEVYVGGYTNRFVTVTENIYQEGDINVCTDALTWLLTTHLKREKRTSKTIQAQSYLSDASVIQKASSAKNADKFKSLWSGDISNCSSHSEADLALCSILAFYCGGDKNQIDRLFRNSSLFREKWDEIHGNDTYGNLTIEKAVNSLTSVYKPINLDEFNDELTRLKHDFNFPLGNMYAWNDIGAGKLFADFYQEILRYVPERKSWFIYQDGIWQKDTGNIVAMKSVMELANLIYLCAIDITDEDKRKTFQRFSSKWQSHSYRVSILKDAQVYHPIKVSDFDKDIYMLNCLNGTYHLKNKCFYPHQSKDLLTKKANVSYEPQAKSHRFNSFIDEIMTGDNEKSSFLQKILGYGLSGDTRHECLFILYGVTTRNGKGTLCETILNLLGTYACTARSETIALKQNNSQGPSEDVARLAGVRFVNISEPQKGLVLNVAQVKSMTGNDTLNARFLHENSFDFKPQFKLYINTNYLPSVTDLTIFKSDRIWIIPFDKHFNEEMRDITLKQQFTSEPVKSAILNWLIQGYDALQRECLSVPKVVKEATHQYEHDNDKIKLFIEDCLELGGFEEKTSNIYYRYKQWCLENGQFAESMKNFKQSLSSQFSIVRKRPKGGGNKTTLLVGARLVSDFL</sequence>
<organism evidence="7 8">
    <name type="scientific">Clostridium perfringens</name>
    <dbReference type="NCBI Taxonomy" id="1502"/>
    <lineage>
        <taxon>Bacteria</taxon>
        <taxon>Bacillati</taxon>
        <taxon>Bacillota</taxon>
        <taxon>Clostridia</taxon>
        <taxon>Eubacteriales</taxon>
        <taxon>Clostridiaceae</taxon>
        <taxon>Clostridium</taxon>
    </lineage>
</organism>
<evidence type="ECO:0000259" key="5">
    <source>
        <dbReference type="PROSITE" id="PS51206"/>
    </source>
</evidence>
<evidence type="ECO:0000256" key="2">
    <source>
        <dbReference type="ARBA" id="ARBA00022801"/>
    </source>
</evidence>
<evidence type="ECO:0000256" key="3">
    <source>
        <dbReference type="ARBA" id="ARBA00022806"/>
    </source>
</evidence>
<dbReference type="PANTHER" id="PTHR35372">
    <property type="entry name" value="ATP BINDING PROTEIN-RELATED"/>
    <property type="match status" value="1"/>
</dbReference>